<evidence type="ECO:0000313" key="3">
    <source>
        <dbReference type="EMBL" id="RAW10611.1"/>
    </source>
</evidence>
<comment type="caution">
    <text evidence="1">Lacks conserved residue(s) required for the propagation of feature annotation.</text>
</comment>
<dbReference type="NCBIfam" id="TIGR01379">
    <property type="entry name" value="thiL"/>
    <property type="match status" value="1"/>
</dbReference>
<dbReference type="OrthoDB" id="9802811at2"/>
<keyword evidence="4" id="KW-1185">Reference proteome</keyword>
<dbReference type="GO" id="GO:0009228">
    <property type="term" value="P:thiamine biosynthetic process"/>
    <property type="evidence" value="ECO:0007669"/>
    <property type="project" value="UniProtKB-KW"/>
</dbReference>
<keyword evidence="1" id="KW-0784">Thiamine biosynthesis</keyword>
<dbReference type="GO" id="GO:0005524">
    <property type="term" value="F:ATP binding"/>
    <property type="evidence" value="ECO:0007669"/>
    <property type="project" value="UniProtKB-UniRule"/>
</dbReference>
<dbReference type="EC" id="2.7.4.16" evidence="1"/>
<dbReference type="HAMAP" id="MF_02128">
    <property type="entry name" value="TMP_kinase"/>
    <property type="match status" value="1"/>
</dbReference>
<keyword evidence="1" id="KW-0067">ATP-binding</keyword>
<feature type="binding site" evidence="1">
    <location>
        <position position="210"/>
    </location>
    <ligand>
        <name>Mg(2+)</name>
        <dbReference type="ChEBI" id="CHEBI:18420"/>
        <label>5</label>
    </ligand>
</feature>
<dbReference type="PANTHER" id="PTHR30270:SF0">
    <property type="entry name" value="THIAMINE-MONOPHOSPHATE KINASE"/>
    <property type="match status" value="1"/>
</dbReference>
<comment type="catalytic activity">
    <reaction evidence="1">
        <text>thiamine phosphate + ATP = thiamine diphosphate + ADP</text>
        <dbReference type="Rhea" id="RHEA:15913"/>
        <dbReference type="ChEBI" id="CHEBI:30616"/>
        <dbReference type="ChEBI" id="CHEBI:37575"/>
        <dbReference type="ChEBI" id="CHEBI:58937"/>
        <dbReference type="ChEBI" id="CHEBI:456216"/>
        <dbReference type="EC" id="2.7.4.16"/>
    </reaction>
</comment>
<evidence type="ECO:0000313" key="4">
    <source>
        <dbReference type="Proteomes" id="UP000250462"/>
    </source>
</evidence>
<dbReference type="CDD" id="cd02194">
    <property type="entry name" value="ThiL"/>
    <property type="match status" value="1"/>
</dbReference>
<feature type="binding site" evidence="1">
    <location>
        <position position="43"/>
    </location>
    <ligand>
        <name>Mg(2+)</name>
        <dbReference type="ChEBI" id="CHEBI:18420"/>
        <label>1</label>
    </ligand>
</feature>
<dbReference type="GO" id="GO:0000287">
    <property type="term" value="F:magnesium ion binding"/>
    <property type="evidence" value="ECO:0007669"/>
    <property type="project" value="UniProtKB-UniRule"/>
</dbReference>
<dbReference type="GO" id="GO:0009030">
    <property type="term" value="F:thiamine-phosphate kinase activity"/>
    <property type="evidence" value="ECO:0007669"/>
    <property type="project" value="UniProtKB-UniRule"/>
</dbReference>
<feature type="binding site" evidence="1">
    <location>
        <position position="207"/>
    </location>
    <ligand>
        <name>Mg(2+)</name>
        <dbReference type="ChEBI" id="CHEBI:18420"/>
        <label>3</label>
    </ligand>
</feature>
<feature type="binding site" evidence="1">
    <location>
        <position position="43"/>
    </location>
    <ligand>
        <name>Mg(2+)</name>
        <dbReference type="ChEBI" id="CHEBI:18420"/>
        <label>2</label>
    </ligand>
</feature>
<comment type="function">
    <text evidence="1">Catalyzes the ATP-dependent phosphorylation of thiamine-monophosphate (TMP) to form thiamine-pyrophosphate (TPP), the active form of vitamin B1.</text>
</comment>
<dbReference type="AlphaFoldDB" id="A0A329QF64"/>
<evidence type="ECO:0000259" key="2">
    <source>
        <dbReference type="Pfam" id="PF00586"/>
    </source>
</evidence>
<dbReference type="Pfam" id="PF00586">
    <property type="entry name" value="AIRS"/>
    <property type="match status" value="1"/>
</dbReference>
<feature type="binding site" evidence="1">
    <location>
        <position position="72"/>
    </location>
    <ligand>
        <name>Mg(2+)</name>
        <dbReference type="ChEBI" id="CHEBI:18420"/>
        <label>4</label>
    </ligand>
</feature>
<dbReference type="InterPro" id="IPR006283">
    <property type="entry name" value="ThiL-like"/>
</dbReference>
<dbReference type="Gene3D" id="3.30.1330.10">
    <property type="entry name" value="PurM-like, N-terminal domain"/>
    <property type="match status" value="1"/>
</dbReference>
<feature type="binding site" evidence="1">
    <location>
        <position position="27"/>
    </location>
    <ligand>
        <name>Mg(2+)</name>
        <dbReference type="ChEBI" id="CHEBI:18420"/>
        <label>3</label>
    </ligand>
</feature>
<comment type="similarity">
    <text evidence="1">Belongs to the thiamine-monophosphate kinase family.</text>
</comment>
<feature type="binding site" evidence="1">
    <location>
        <begin position="119"/>
        <end position="120"/>
    </location>
    <ligand>
        <name>ATP</name>
        <dbReference type="ChEBI" id="CHEBI:30616"/>
    </ligand>
</feature>
<name>A0A329QF64_9ACTN</name>
<feature type="binding site" evidence="1">
    <location>
        <position position="50"/>
    </location>
    <ligand>
        <name>substrate</name>
    </ligand>
</feature>
<evidence type="ECO:0000256" key="1">
    <source>
        <dbReference type="HAMAP-Rule" id="MF_02128"/>
    </source>
</evidence>
<reference evidence="3 4" key="1">
    <citation type="submission" date="2018-06" db="EMBL/GenBank/DDBJ databases">
        <title>Phytoactinopolyspora halophila sp. nov., a novel halophilic actinomycete isolated from a saline soil in China.</title>
        <authorList>
            <person name="Tang S.-K."/>
        </authorList>
    </citation>
    <scope>NUCLEOTIDE SEQUENCE [LARGE SCALE GENOMIC DNA]</scope>
    <source>
        <strain evidence="3 4">YIM 96934</strain>
    </source>
</reference>
<comment type="pathway">
    <text evidence="1">Cofactor biosynthesis; thiamine diphosphate biosynthesis; thiamine diphosphate from thiamine phosphate: step 1/1.</text>
</comment>
<keyword evidence="1" id="KW-0460">Magnesium</keyword>
<feature type="binding site" evidence="1">
    <location>
        <position position="41"/>
    </location>
    <ligand>
        <name>Mg(2+)</name>
        <dbReference type="ChEBI" id="CHEBI:18420"/>
        <label>4</label>
    </ligand>
</feature>
<comment type="caution">
    <text evidence="3">The sequence shown here is derived from an EMBL/GenBank/DDBJ whole genome shotgun (WGS) entry which is preliminary data.</text>
</comment>
<feature type="binding site" evidence="1">
    <location>
        <position position="42"/>
    </location>
    <ligand>
        <name>Mg(2+)</name>
        <dbReference type="ChEBI" id="CHEBI:18420"/>
        <label>1</label>
    </ligand>
</feature>
<dbReference type="Gene3D" id="3.90.650.10">
    <property type="entry name" value="PurM-like C-terminal domain"/>
    <property type="match status" value="1"/>
</dbReference>
<organism evidence="3 4">
    <name type="scientific">Phytoactinopolyspora halophila</name>
    <dbReference type="NCBI Taxonomy" id="1981511"/>
    <lineage>
        <taxon>Bacteria</taxon>
        <taxon>Bacillati</taxon>
        <taxon>Actinomycetota</taxon>
        <taxon>Actinomycetes</taxon>
        <taxon>Jiangellales</taxon>
        <taxon>Jiangellaceae</taxon>
        <taxon>Phytoactinopolyspora</taxon>
    </lineage>
</organism>
<feature type="binding site" evidence="1">
    <location>
        <position position="72"/>
    </location>
    <ligand>
        <name>Mg(2+)</name>
        <dbReference type="ChEBI" id="CHEBI:18420"/>
        <label>2</label>
    </ligand>
</feature>
<feature type="binding site" evidence="1">
    <location>
        <position position="145"/>
    </location>
    <ligand>
        <name>ATP</name>
        <dbReference type="ChEBI" id="CHEBI:30616"/>
    </ligand>
</feature>
<dbReference type="InterPro" id="IPR036676">
    <property type="entry name" value="PurM-like_C_sf"/>
</dbReference>
<dbReference type="UniPathway" id="UPA00060">
    <property type="reaction ID" value="UER00142"/>
</dbReference>
<sequence>MGEFALIGQITARLPQGAGVALGPGDDAAVIAAPDGRTVVTTDMLIEGRHFRRDWSSARDVGRKAAAQNLADVAAMGARPTAVTVALGAPGDLEAAWVLELADGVRAECGDVGASVIGGDTVGSEAIVVAVTALGDLEGRDPVPRSGARAGDVVALCGRLGWSEAGLQLLLEGQHVPEEVVQAHRSPQVPYSAGPQAADLGATAMCDVSDGLLADLGHIAEASSVQIGVDVSALEVADPVREAARLLQADPISWVLTGGEDNALVATFPAGTVLPDAWRVIGGVETGSGVLVDSTSYAGRAGYDHFS</sequence>
<keyword evidence="1" id="KW-0547">Nucleotide-binding</keyword>
<proteinExistence type="inferred from homology"/>
<dbReference type="GO" id="GO:0009229">
    <property type="term" value="P:thiamine diphosphate biosynthetic process"/>
    <property type="evidence" value="ECO:0007669"/>
    <property type="project" value="UniProtKB-UniRule"/>
</dbReference>
<dbReference type="NCBIfam" id="NF004351">
    <property type="entry name" value="PRK05731.1-4"/>
    <property type="match status" value="1"/>
</dbReference>
<dbReference type="InterPro" id="IPR016188">
    <property type="entry name" value="PurM-like_N"/>
</dbReference>
<feature type="binding site" evidence="1">
    <location>
        <position position="27"/>
    </location>
    <ligand>
        <name>Mg(2+)</name>
        <dbReference type="ChEBI" id="CHEBI:18420"/>
        <label>4</label>
    </ligand>
</feature>
<feature type="binding site" evidence="1">
    <location>
        <position position="120"/>
    </location>
    <ligand>
        <name>Mg(2+)</name>
        <dbReference type="ChEBI" id="CHEBI:18420"/>
        <label>1</label>
    </ligand>
</feature>
<feature type="binding site" evidence="1">
    <location>
        <position position="303"/>
    </location>
    <ligand>
        <name>substrate</name>
    </ligand>
</feature>
<keyword evidence="1 3" id="KW-0808">Transferase</keyword>
<keyword evidence="1 3" id="KW-0418">Kinase</keyword>
<dbReference type="InterPro" id="IPR036921">
    <property type="entry name" value="PurM-like_N_sf"/>
</dbReference>
<keyword evidence="1" id="KW-0479">Metal-binding</keyword>
<accession>A0A329QF64</accession>
<gene>
    <name evidence="1" type="primary">thiL</name>
    <name evidence="3" type="ORF">DPM12_18920</name>
</gene>
<feature type="binding site" evidence="1">
    <location>
        <position position="72"/>
    </location>
    <ligand>
        <name>Mg(2+)</name>
        <dbReference type="ChEBI" id="CHEBI:18420"/>
        <label>3</label>
    </ligand>
</feature>
<dbReference type="SUPFAM" id="SSF56042">
    <property type="entry name" value="PurM C-terminal domain-like"/>
    <property type="match status" value="1"/>
</dbReference>
<protein>
    <recommendedName>
        <fullName evidence="1">Thiamine-monophosphate kinase</fullName>
        <shortName evidence="1">TMP kinase</shortName>
        <shortName evidence="1">Thiamine-phosphate kinase</shortName>
        <ecNumber evidence="1">2.7.4.16</ecNumber>
    </recommendedName>
</protein>
<dbReference type="EMBL" id="QMIG01000026">
    <property type="protein sequence ID" value="RAW10611.1"/>
    <property type="molecule type" value="Genomic_DNA"/>
</dbReference>
<feature type="binding site" evidence="1">
    <location>
        <position position="209"/>
    </location>
    <ligand>
        <name>ATP</name>
        <dbReference type="ChEBI" id="CHEBI:30616"/>
    </ligand>
</feature>
<dbReference type="PANTHER" id="PTHR30270">
    <property type="entry name" value="THIAMINE-MONOPHOSPHATE KINASE"/>
    <property type="match status" value="1"/>
</dbReference>
<dbReference type="SUPFAM" id="SSF55326">
    <property type="entry name" value="PurM N-terminal domain-like"/>
    <property type="match status" value="1"/>
</dbReference>
<dbReference type="PIRSF" id="PIRSF005303">
    <property type="entry name" value="Thiam_monoph_kin"/>
    <property type="match status" value="1"/>
</dbReference>
<feature type="domain" description="PurM-like N-terminal" evidence="2">
    <location>
        <begin position="25"/>
        <end position="135"/>
    </location>
</feature>
<comment type="miscellaneous">
    <text evidence="1">Reaction mechanism of ThiL seems to utilize a direct, inline transfer of the gamma-phosphate of ATP to TMP rather than a phosphorylated enzyme intermediate.</text>
</comment>
<dbReference type="Proteomes" id="UP000250462">
    <property type="component" value="Unassembled WGS sequence"/>
</dbReference>
<feature type="binding site" evidence="1">
    <location>
        <position position="260"/>
    </location>
    <ligand>
        <name>substrate</name>
    </ligand>
</feature>